<evidence type="ECO:0000313" key="2">
    <source>
        <dbReference type="EMBL" id="BDT56635.1"/>
    </source>
</evidence>
<protein>
    <recommendedName>
        <fullName evidence="4">Flp pilus assembly protein TadB</fullName>
    </recommendedName>
</protein>
<dbReference type="PANTHER" id="PTHR35007:SF1">
    <property type="entry name" value="PILUS ASSEMBLY PROTEIN"/>
    <property type="match status" value="1"/>
</dbReference>
<feature type="transmembrane region" description="Helical" evidence="1">
    <location>
        <begin position="78"/>
        <end position="98"/>
    </location>
</feature>
<dbReference type="Proteomes" id="UP001163336">
    <property type="component" value="Chromosome"/>
</dbReference>
<organism evidence="2 3">
    <name type="scientific">Massilia varians</name>
    <dbReference type="NCBI Taxonomy" id="457921"/>
    <lineage>
        <taxon>Bacteria</taxon>
        <taxon>Pseudomonadati</taxon>
        <taxon>Pseudomonadota</taxon>
        <taxon>Betaproteobacteria</taxon>
        <taxon>Burkholderiales</taxon>
        <taxon>Oxalobacteraceae</taxon>
        <taxon>Telluria group</taxon>
        <taxon>Massilia</taxon>
    </lineage>
</organism>
<keyword evidence="1" id="KW-1133">Transmembrane helix</keyword>
<gene>
    <name evidence="2" type="ORF">MasN3_01290</name>
</gene>
<keyword evidence="3" id="KW-1185">Reference proteome</keyword>
<name>A0ABN6T2V9_9BURK</name>
<evidence type="ECO:0000256" key="1">
    <source>
        <dbReference type="SAM" id="Phobius"/>
    </source>
</evidence>
<keyword evidence="1" id="KW-0472">Membrane</keyword>
<proteinExistence type="predicted"/>
<reference evidence="2" key="1">
    <citation type="submission" date="2022-11" db="EMBL/GenBank/DDBJ databases">
        <title>Isolation and characterization of PLA-degrading bacterium Massilia sp. from Antarctic soil.</title>
        <authorList>
            <person name="Sato K."/>
            <person name="Gomez-Fuentes C."/>
            <person name="Ahmad S.A."/>
            <person name="Zulkharnain A."/>
        </authorList>
    </citation>
    <scope>NUCLEOTIDE SEQUENCE</scope>
    <source>
        <strain evidence="2">N-3</strain>
    </source>
</reference>
<dbReference type="EMBL" id="AP026966">
    <property type="protein sequence ID" value="BDT56635.1"/>
    <property type="molecule type" value="Genomic_DNA"/>
</dbReference>
<dbReference type="RefSeq" id="WP_281911401.1">
    <property type="nucleotide sequence ID" value="NZ_AP026966.1"/>
</dbReference>
<evidence type="ECO:0000313" key="3">
    <source>
        <dbReference type="Proteomes" id="UP001163336"/>
    </source>
</evidence>
<evidence type="ECO:0008006" key="4">
    <source>
        <dbReference type="Google" id="ProtNLM"/>
    </source>
</evidence>
<dbReference type="PANTHER" id="PTHR35007">
    <property type="entry name" value="INTEGRAL MEMBRANE PROTEIN-RELATED"/>
    <property type="match status" value="1"/>
</dbReference>
<feature type="transmembrane region" description="Helical" evidence="1">
    <location>
        <begin position="47"/>
        <end position="66"/>
    </location>
</feature>
<keyword evidence="1" id="KW-0812">Transmembrane</keyword>
<sequence>MNFTKQECPKKSAYLSLAETLERTSNTIRSRLQMEGKIRALTAQGKLQAWVVGFLPIVLLLILQRMEPEAMALLWTTRIGWGALVALVFLEFMGIFVIRKIIAIDV</sequence>
<accession>A0ABN6T2V9</accession>